<dbReference type="EMBL" id="KV923115">
    <property type="protein sequence ID" value="PIN88525.1"/>
    <property type="molecule type" value="Genomic_DNA"/>
</dbReference>
<evidence type="ECO:0000313" key="1">
    <source>
        <dbReference type="EMBL" id="PIN88525.1"/>
    </source>
</evidence>
<dbReference type="Proteomes" id="UP000228934">
    <property type="component" value="Unassembled WGS sequence"/>
</dbReference>
<protein>
    <submittedName>
        <fullName evidence="1">Uncharacterized protein</fullName>
    </submittedName>
</protein>
<keyword evidence="2" id="KW-1185">Reference proteome</keyword>
<gene>
    <name evidence="1" type="ORF">AB205_0155400</name>
</gene>
<sequence length="63" mass="7428">MQSIGHKLMNNNLFWPLECIYTQMLDTSNVYMYVGTFHVFLRNLVQLCIETNRLPGLFIFVKA</sequence>
<name>A0A2G9NBT9_AQUCT</name>
<accession>A0A2G9NBT9</accession>
<evidence type="ECO:0000313" key="2">
    <source>
        <dbReference type="Proteomes" id="UP000228934"/>
    </source>
</evidence>
<organism evidence="1 2">
    <name type="scientific">Aquarana catesbeiana</name>
    <name type="common">American bullfrog</name>
    <name type="synonym">Rana catesbeiana</name>
    <dbReference type="NCBI Taxonomy" id="8400"/>
    <lineage>
        <taxon>Eukaryota</taxon>
        <taxon>Metazoa</taxon>
        <taxon>Chordata</taxon>
        <taxon>Craniata</taxon>
        <taxon>Vertebrata</taxon>
        <taxon>Euteleostomi</taxon>
        <taxon>Amphibia</taxon>
        <taxon>Batrachia</taxon>
        <taxon>Anura</taxon>
        <taxon>Neobatrachia</taxon>
        <taxon>Ranoidea</taxon>
        <taxon>Ranidae</taxon>
        <taxon>Aquarana</taxon>
    </lineage>
</organism>
<proteinExistence type="predicted"/>
<reference evidence="2" key="1">
    <citation type="journal article" date="2017" name="Nat. Commun.">
        <title>The North American bullfrog draft genome provides insight into hormonal regulation of long noncoding RNA.</title>
        <authorList>
            <person name="Hammond S.A."/>
            <person name="Warren R.L."/>
            <person name="Vandervalk B.P."/>
            <person name="Kucuk E."/>
            <person name="Khan H."/>
            <person name="Gibb E.A."/>
            <person name="Pandoh P."/>
            <person name="Kirk H."/>
            <person name="Zhao Y."/>
            <person name="Jones M."/>
            <person name="Mungall A.J."/>
            <person name="Coope R."/>
            <person name="Pleasance S."/>
            <person name="Moore R.A."/>
            <person name="Holt R.A."/>
            <person name="Round J.M."/>
            <person name="Ohora S."/>
            <person name="Walle B.V."/>
            <person name="Veldhoen N."/>
            <person name="Helbing C.C."/>
            <person name="Birol I."/>
        </authorList>
    </citation>
    <scope>NUCLEOTIDE SEQUENCE [LARGE SCALE GENOMIC DNA]</scope>
</reference>
<dbReference type="AlphaFoldDB" id="A0A2G9NBT9"/>